<dbReference type="InterPro" id="IPR001633">
    <property type="entry name" value="EAL_dom"/>
</dbReference>
<dbReference type="SMART" id="SM00052">
    <property type="entry name" value="EAL"/>
    <property type="match status" value="1"/>
</dbReference>
<evidence type="ECO:0000313" key="2">
    <source>
        <dbReference type="EMBL" id="MBB5060695.1"/>
    </source>
</evidence>
<gene>
    <name evidence="2" type="ORF">HDF16_005431</name>
</gene>
<accession>A0A7W8E7W1</accession>
<organism evidence="2 3">
    <name type="scientific">Granulicella aggregans</name>
    <dbReference type="NCBI Taxonomy" id="474949"/>
    <lineage>
        <taxon>Bacteria</taxon>
        <taxon>Pseudomonadati</taxon>
        <taxon>Acidobacteriota</taxon>
        <taxon>Terriglobia</taxon>
        <taxon>Terriglobales</taxon>
        <taxon>Acidobacteriaceae</taxon>
        <taxon>Granulicella</taxon>
    </lineage>
</organism>
<name>A0A7W8E7W1_9BACT</name>
<dbReference type="Pfam" id="PF00563">
    <property type="entry name" value="EAL"/>
    <property type="match status" value="1"/>
</dbReference>
<dbReference type="SUPFAM" id="SSF141868">
    <property type="entry name" value="EAL domain-like"/>
    <property type="match status" value="1"/>
</dbReference>
<dbReference type="PANTHER" id="PTHR33121:SF15">
    <property type="entry name" value="BLUE LIGHT- AND TEMPERATURE-REGULATED ANTIREPRESSOR BLUF"/>
    <property type="match status" value="1"/>
</dbReference>
<dbReference type="CDD" id="cd01948">
    <property type="entry name" value="EAL"/>
    <property type="match status" value="1"/>
</dbReference>
<feature type="domain" description="EAL" evidence="1">
    <location>
        <begin position="1"/>
        <end position="257"/>
    </location>
</feature>
<comment type="caution">
    <text evidence="2">The sequence shown here is derived from an EMBL/GenBank/DDBJ whole genome shotgun (WGS) entry which is preliminary data.</text>
</comment>
<evidence type="ECO:0000259" key="1">
    <source>
        <dbReference type="PROSITE" id="PS50883"/>
    </source>
</evidence>
<dbReference type="Proteomes" id="UP000540989">
    <property type="component" value="Unassembled WGS sequence"/>
</dbReference>
<keyword evidence="3" id="KW-1185">Reference proteome</keyword>
<dbReference type="EMBL" id="JACHIP010000017">
    <property type="protein sequence ID" value="MBB5060695.1"/>
    <property type="molecule type" value="Genomic_DNA"/>
</dbReference>
<dbReference type="Gene3D" id="3.20.20.450">
    <property type="entry name" value="EAL domain"/>
    <property type="match status" value="1"/>
</dbReference>
<dbReference type="GO" id="GO:0071111">
    <property type="term" value="F:cyclic-guanylate-specific phosphodiesterase activity"/>
    <property type="evidence" value="ECO:0007669"/>
    <property type="project" value="InterPro"/>
</dbReference>
<dbReference type="RefSeq" id="WP_184223132.1">
    <property type="nucleotide sequence ID" value="NZ_JACHIP010000017.1"/>
</dbReference>
<dbReference type="PROSITE" id="PS50883">
    <property type="entry name" value="EAL"/>
    <property type="match status" value="1"/>
</dbReference>
<reference evidence="2 3" key="1">
    <citation type="submission" date="2020-08" db="EMBL/GenBank/DDBJ databases">
        <title>Genomic Encyclopedia of Type Strains, Phase IV (KMG-V): Genome sequencing to study the core and pangenomes of soil and plant-associated prokaryotes.</title>
        <authorList>
            <person name="Whitman W."/>
        </authorList>
    </citation>
    <scope>NUCLEOTIDE SEQUENCE [LARGE SCALE GENOMIC DNA]</scope>
    <source>
        <strain evidence="2 3">M8UP14</strain>
    </source>
</reference>
<proteinExistence type="predicted"/>
<protein>
    <submittedName>
        <fullName evidence="2">EAL domain-containing protein (Putative c-di-GMP-specific phosphodiesterase class I)</fullName>
    </submittedName>
</protein>
<dbReference type="AlphaFoldDB" id="A0A7W8E7W1"/>
<dbReference type="InterPro" id="IPR035919">
    <property type="entry name" value="EAL_sf"/>
</dbReference>
<dbReference type="InterPro" id="IPR050706">
    <property type="entry name" value="Cyclic-di-GMP_PDE-like"/>
</dbReference>
<evidence type="ECO:0000313" key="3">
    <source>
        <dbReference type="Proteomes" id="UP000540989"/>
    </source>
</evidence>
<sequence length="257" mass="28242">MEVLQQRESACNACKDGHSEPFPFTMAFQPIVNVEASCVYAYEALVRGPEQQSAAFVLGQVNDENLYAFDQSCRVKAITLASQLGLVETGAMLSINFLPGAIYSPAACIQLTLKTARAVNFPLDRLIFEIVEVEKVASPRHLMDIFTEYRKCGFRVALDDFGAGWAGLGLLADVPADAVKIDIDLIRGIHNRPRALAIVESIARLSESLHFNLVAEGVETFDEYLALRDCGIKLMQGYLFARPGFESLPIPTLPGQR</sequence>
<dbReference type="PANTHER" id="PTHR33121">
    <property type="entry name" value="CYCLIC DI-GMP PHOSPHODIESTERASE PDEF"/>
    <property type="match status" value="1"/>
</dbReference>